<evidence type="ECO:0000256" key="3">
    <source>
        <dbReference type="ARBA" id="ARBA00022737"/>
    </source>
</evidence>
<dbReference type="SMART" id="SM00235">
    <property type="entry name" value="ZnMc"/>
    <property type="match status" value="1"/>
</dbReference>
<reference evidence="5 6" key="1">
    <citation type="submission" date="2023-10" db="EMBL/GenBank/DDBJ databases">
        <title>Noviherbaspirillum sp. CPCC 100848 genome assembly.</title>
        <authorList>
            <person name="Li X.Y."/>
            <person name="Fang X.M."/>
        </authorList>
    </citation>
    <scope>NUCLEOTIDE SEQUENCE [LARGE SCALE GENOMIC DNA]</scope>
    <source>
        <strain evidence="5 6">CPCC 100848</strain>
    </source>
</reference>
<dbReference type="RefSeq" id="WP_326509550.1">
    <property type="nucleotide sequence ID" value="NZ_JAWIIV010000039.1"/>
</dbReference>
<dbReference type="InterPro" id="IPR006026">
    <property type="entry name" value="Peptidase_Metallo"/>
</dbReference>
<feature type="domain" description="Peptidase metallopeptidase" evidence="4">
    <location>
        <begin position="44"/>
        <end position="227"/>
    </location>
</feature>
<comment type="subcellular location">
    <subcellularLocation>
        <location evidence="1">Secreted</location>
    </subcellularLocation>
</comment>
<dbReference type="Gene3D" id="3.40.390.10">
    <property type="entry name" value="Collagenase (Catalytic Domain)"/>
    <property type="match status" value="1"/>
</dbReference>
<accession>A0ABU6JIN0</accession>
<evidence type="ECO:0000313" key="5">
    <source>
        <dbReference type="EMBL" id="MEC4722924.1"/>
    </source>
</evidence>
<sequence>MANVVAVPQSTVISNPISGDYRIDVLLAGYVHRWNGSSAPGTPVEVTYSFMTSAPAYTSHSNQVGFMMFTAEQKAAARKIFSDIQAQFNISFREVGDTAASYGQIRLGNNSQGSDSAAYAYLPEPDGGQDSGDVYVNRDYVSNLSRVVPGSYAYATLVHEIGHALGLKHPGNYDAGVGPGSEPGNFLSAAEDTEARTVMSYTPVLQGQSRSFYGTYDVLALQYLYGARSHNAGDSIYSFNNASGQRLDIVNDSGGVDTIDVSAVTGSTRINLAEGAFSSIGKLANGITLAQDNVSIAYGANIENAIGSVYADQIVGNHGNNRITPGMGNDVVDGGAGIDTAVFFASRSRATISRDAGMVVVSDKAGVEGIDTLTNVERLQFSDMNVAFDGNAAACYRLYHAAFDRKPDLPGLGHWIAQADRGLGVEEIAWSFIGSMEFRLKYGDDLSDSDFITALYANVLHRVPDTDGFSHWSDTLARGAISRHGMLAAFSESQENQLQLADSIRNGIDYIFYA</sequence>
<name>A0ABU6JIN0_9BURK</name>
<dbReference type="Proteomes" id="UP001352263">
    <property type="component" value="Unassembled WGS sequence"/>
</dbReference>
<comment type="caution">
    <text evidence="5">The sequence shown here is derived from an EMBL/GenBank/DDBJ whole genome shotgun (WGS) entry which is preliminary data.</text>
</comment>
<protein>
    <submittedName>
        <fullName evidence="5">DUF4214 domain-containing protein</fullName>
    </submittedName>
</protein>
<keyword evidence="6" id="KW-1185">Reference proteome</keyword>
<dbReference type="Pfam" id="PF08548">
    <property type="entry name" value="Peptidase_M10_C"/>
    <property type="match status" value="1"/>
</dbReference>
<dbReference type="InterPro" id="IPR024079">
    <property type="entry name" value="MetalloPept_cat_dom_sf"/>
</dbReference>
<dbReference type="SUPFAM" id="SSF51120">
    <property type="entry name" value="beta-Roll"/>
    <property type="match status" value="1"/>
</dbReference>
<dbReference type="CDD" id="cd04277">
    <property type="entry name" value="ZnMc_serralysin_like"/>
    <property type="match status" value="1"/>
</dbReference>
<evidence type="ECO:0000259" key="4">
    <source>
        <dbReference type="SMART" id="SM00235"/>
    </source>
</evidence>
<keyword evidence="3" id="KW-0677">Repeat</keyword>
<keyword evidence="2" id="KW-0964">Secreted</keyword>
<gene>
    <name evidence="5" type="ORF">RY831_27575</name>
</gene>
<dbReference type="InterPro" id="IPR011049">
    <property type="entry name" value="Serralysin-like_metalloprot_C"/>
</dbReference>
<dbReference type="InterPro" id="IPR025282">
    <property type="entry name" value="DUF4214"/>
</dbReference>
<proteinExistence type="predicted"/>
<evidence type="ECO:0000313" key="6">
    <source>
        <dbReference type="Proteomes" id="UP001352263"/>
    </source>
</evidence>
<dbReference type="InterPro" id="IPR013858">
    <property type="entry name" value="Peptidase_M10B_C"/>
</dbReference>
<organism evidence="5 6">
    <name type="scientific">Noviherbaspirillum album</name>
    <dbReference type="NCBI Taxonomy" id="3080276"/>
    <lineage>
        <taxon>Bacteria</taxon>
        <taxon>Pseudomonadati</taxon>
        <taxon>Pseudomonadota</taxon>
        <taxon>Betaproteobacteria</taxon>
        <taxon>Burkholderiales</taxon>
        <taxon>Oxalobacteraceae</taxon>
        <taxon>Noviherbaspirillum</taxon>
    </lineage>
</organism>
<dbReference type="SUPFAM" id="SSF55486">
    <property type="entry name" value="Metalloproteases ('zincins'), catalytic domain"/>
    <property type="match status" value="1"/>
</dbReference>
<dbReference type="Gene3D" id="2.150.10.10">
    <property type="entry name" value="Serralysin-like metalloprotease, C-terminal"/>
    <property type="match status" value="1"/>
</dbReference>
<dbReference type="InterPro" id="IPR034033">
    <property type="entry name" value="Serralysin-like"/>
</dbReference>
<dbReference type="EMBL" id="JAWIIV010000039">
    <property type="protein sequence ID" value="MEC4722924.1"/>
    <property type="molecule type" value="Genomic_DNA"/>
</dbReference>
<dbReference type="Pfam" id="PF13946">
    <property type="entry name" value="DUF4214"/>
    <property type="match status" value="1"/>
</dbReference>
<dbReference type="Pfam" id="PF13688">
    <property type="entry name" value="Reprolysin_5"/>
    <property type="match status" value="1"/>
</dbReference>
<evidence type="ECO:0000256" key="2">
    <source>
        <dbReference type="ARBA" id="ARBA00022525"/>
    </source>
</evidence>
<evidence type="ECO:0000256" key="1">
    <source>
        <dbReference type="ARBA" id="ARBA00004613"/>
    </source>
</evidence>